<evidence type="ECO:0000259" key="1">
    <source>
        <dbReference type="Pfam" id="PF26400"/>
    </source>
</evidence>
<organism evidence="2 3">
    <name type="scientific">Halorubrum laminariae</name>
    <dbReference type="NCBI Taxonomy" id="1433523"/>
    <lineage>
        <taxon>Archaea</taxon>
        <taxon>Methanobacteriati</taxon>
        <taxon>Methanobacteriota</taxon>
        <taxon>Stenosarchaea group</taxon>
        <taxon>Halobacteria</taxon>
        <taxon>Halobacteriales</taxon>
        <taxon>Haloferacaceae</taxon>
        <taxon>Halorubrum</taxon>
    </lineage>
</organism>
<name>A0ABD6C2L5_9EURY</name>
<dbReference type="AlphaFoldDB" id="A0ABD6C2L5"/>
<dbReference type="Pfam" id="PF26400">
    <property type="entry name" value="DUF8098"/>
    <property type="match status" value="1"/>
</dbReference>
<sequence length="340" mass="38482">MTSPWEQNQILIDIMDGLGVAIHDEDADITNLSSIKLNKLLYLAVDKFDLPITYSWYKYGASLSGGQNDVAVNAVEPQALADLPSPDEPSIGNSWDYPSPEEYAYFFKSDIELTNILQEETKSYLREFYTGYAPEEYRDLYVTSAVLQKSLDTILDMNTEEFNENSAECLDTIEAELRDLDHEVLLNSHIEADEENALTAYTDLLRQVINNLDRQVTDLSRKQFQKFRRLLKFYYSHAWKYVSLGISEKTASGPSRRDLIGGAVSDLDSLEKNYTDELQALRKSCEDAELVPVAPEQLITADAEGPVDPDAEAVDTAFESIRSNMQSREYASLDPEEFTK</sequence>
<dbReference type="RefSeq" id="WP_256419372.1">
    <property type="nucleotide sequence ID" value="NZ_JANHDL010000018.1"/>
</dbReference>
<dbReference type="EMBL" id="JBHUDB010000009">
    <property type="protein sequence ID" value="MFD1571223.1"/>
    <property type="molecule type" value="Genomic_DNA"/>
</dbReference>
<evidence type="ECO:0000313" key="2">
    <source>
        <dbReference type="EMBL" id="MFD1571223.1"/>
    </source>
</evidence>
<accession>A0ABD6C2L5</accession>
<dbReference type="Proteomes" id="UP001597185">
    <property type="component" value="Unassembled WGS sequence"/>
</dbReference>
<keyword evidence="3" id="KW-1185">Reference proteome</keyword>
<gene>
    <name evidence="2" type="ORF">ACFR9T_11595</name>
</gene>
<proteinExistence type="predicted"/>
<comment type="caution">
    <text evidence="2">The sequence shown here is derived from an EMBL/GenBank/DDBJ whole genome shotgun (WGS) entry which is preliminary data.</text>
</comment>
<protein>
    <recommendedName>
        <fullName evidence="1">DUF8098 domain-containing protein</fullName>
    </recommendedName>
</protein>
<feature type="domain" description="DUF8098" evidence="1">
    <location>
        <begin position="6"/>
        <end position="294"/>
    </location>
</feature>
<reference evidence="2 3" key="1">
    <citation type="journal article" date="2019" name="Int. J. Syst. Evol. Microbiol.">
        <title>The Global Catalogue of Microorganisms (GCM) 10K type strain sequencing project: providing services to taxonomists for standard genome sequencing and annotation.</title>
        <authorList>
            <consortium name="The Broad Institute Genomics Platform"/>
            <consortium name="The Broad Institute Genome Sequencing Center for Infectious Disease"/>
            <person name="Wu L."/>
            <person name="Ma J."/>
        </authorList>
    </citation>
    <scope>NUCLEOTIDE SEQUENCE [LARGE SCALE GENOMIC DNA]</scope>
    <source>
        <strain evidence="2 3">CGMCC 1.12689</strain>
    </source>
</reference>
<dbReference type="InterPro" id="IPR058411">
    <property type="entry name" value="DUF8098"/>
</dbReference>
<evidence type="ECO:0000313" key="3">
    <source>
        <dbReference type="Proteomes" id="UP001597185"/>
    </source>
</evidence>